<evidence type="ECO:0000259" key="6">
    <source>
        <dbReference type="Pfam" id="PF02668"/>
    </source>
</evidence>
<dbReference type="GO" id="GO:0000908">
    <property type="term" value="F:taurine dioxygenase activity"/>
    <property type="evidence" value="ECO:0007669"/>
    <property type="project" value="UniProtKB-EC"/>
</dbReference>
<dbReference type="STRING" id="479432.Sros_3666"/>
<comment type="similarity">
    <text evidence="1">Belongs to the TfdA dioxygenase family.</text>
</comment>
<dbReference type="SUPFAM" id="SSF51197">
    <property type="entry name" value="Clavaminate synthase-like"/>
    <property type="match status" value="1"/>
</dbReference>
<dbReference type="GO" id="GO:0006790">
    <property type="term" value="P:sulfur compound metabolic process"/>
    <property type="evidence" value="ECO:0007669"/>
    <property type="project" value="TreeGrafter"/>
</dbReference>
<dbReference type="GO" id="GO:0005737">
    <property type="term" value="C:cytoplasm"/>
    <property type="evidence" value="ECO:0007669"/>
    <property type="project" value="TreeGrafter"/>
</dbReference>
<dbReference type="EC" id="1.14.11.17" evidence="7"/>
<accession>D2AS68</accession>
<evidence type="ECO:0000256" key="4">
    <source>
        <dbReference type="ARBA" id="ARBA00023002"/>
    </source>
</evidence>
<protein>
    <submittedName>
        <fullName evidence="7">Taurine dioxygenase</fullName>
        <ecNumber evidence="7">1.14.11.17</ecNumber>
    </submittedName>
</protein>
<dbReference type="InterPro" id="IPR042098">
    <property type="entry name" value="TauD-like_sf"/>
</dbReference>
<dbReference type="GO" id="GO:0046872">
    <property type="term" value="F:metal ion binding"/>
    <property type="evidence" value="ECO:0007669"/>
    <property type="project" value="UniProtKB-KW"/>
</dbReference>
<sequence>MNALILNEPGRAQIGPRTLRRLPEGWPRRPCARLRIRPAGPLIGAEITGVDLGAPLDEELKAELRDALLEWKVLFFRGRRVTGADQRRLAEVWGKVETFPFLSKGRSPDVVRFAKHEERPGLENTWHSDATWHPTPSMGAVLRAVEVPAGGGGDTIWSDVAAAYDNLDPELAALVDGREAVHHFDWLYSRLGLLEGEELDRARADFPPVRHPIVRTHPVTGRKGIFVNRVFTEGVVGLEHGAARELIDRLCRHVETPEYQVRFRWEPGSVAVWDNRATQHYAVNDYYPERRVMERISIAGDRPR</sequence>
<evidence type="ECO:0000256" key="3">
    <source>
        <dbReference type="ARBA" id="ARBA00022964"/>
    </source>
</evidence>
<proteinExistence type="inferred from homology"/>
<dbReference type="HOGENOM" id="CLU_036005_2_1_11"/>
<dbReference type="OrthoDB" id="581608at2"/>
<evidence type="ECO:0000256" key="2">
    <source>
        <dbReference type="ARBA" id="ARBA00022723"/>
    </source>
</evidence>
<dbReference type="Pfam" id="PF02668">
    <property type="entry name" value="TauD"/>
    <property type="match status" value="1"/>
</dbReference>
<dbReference type="InterPro" id="IPR003819">
    <property type="entry name" value="TauD/TfdA-like"/>
</dbReference>
<feature type="domain" description="TauD/TfdA-like" evidence="6">
    <location>
        <begin position="36"/>
        <end position="296"/>
    </location>
</feature>
<evidence type="ECO:0000256" key="1">
    <source>
        <dbReference type="ARBA" id="ARBA00005896"/>
    </source>
</evidence>
<keyword evidence="4 7" id="KW-0560">Oxidoreductase</keyword>
<organism evidence="7 8">
    <name type="scientific">Streptosporangium roseum (strain ATCC 12428 / DSM 43021 / JCM 3005 / KCTC 9067 / NCIMB 10171 / NRRL 2505 / NI 9100)</name>
    <dbReference type="NCBI Taxonomy" id="479432"/>
    <lineage>
        <taxon>Bacteria</taxon>
        <taxon>Bacillati</taxon>
        <taxon>Actinomycetota</taxon>
        <taxon>Actinomycetes</taxon>
        <taxon>Streptosporangiales</taxon>
        <taxon>Streptosporangiaceae</taxon>
        <taxon>Streptosporangium</taxon>
    </lineage>
</organism>
<dbReference type="InterPro" id="IPR051323">
    <property type="entry name" value="AtsK-like"/>
</dbReference>
<gene>
    <name evidence="7" type="ordered locus">Sros_3666</name>
</gene>
<dbReference type="Gene3D" id="3.60.130.10">
    <property type="entry name" value="Clavaminate synthase-like"/>
    <property type="match status" value="1"/>
</dbReference>
<reference evidence="7 8" key="1">
    <citation type="journal article" date="2010" name="Stand. Genomic Sci.">
        <title>Complete genome sequence of Streptosporangium roseum type strain (NI 9100).</title>
        <authorList>
            <person name="Nolan M."/>
            <person name="Sikorski J."/>
            <person name="Jando M."/>
            <person name="Lucas S."/>
            <person name="Lapidus A."/>
            <person name="Glavina Del Rio T."/>
            <person name="Chen F."/>
            <person name="Tice H."/>
            <person name="Pitluck S."/>
            <person name="Cheng J.F."/>
            <person name="Chertkov O."/>
            <person name="Sims D."/>
            <person name="Meincke L."/>
            <person name="Brettin T."/>
            <person name="Han C."/>
            <person name="Detter J.C."/>
            <person name="Bruce D."/>
            <person name="Goodwin L."/>
            <person name="Land M."/>
            <person name="Hauser L."/>
            <person name="Chang Y.J."/>
            <person name="Jeffries C.D."/>
            <person name="Ivanova N."/>
            <person name="Mavromatis K."/>
            <person name="Mikhailova N."/>
            <person name="Chen A."/>
            <person name="Palaniappan K."/>
            <person name="Chain P."/>
            <person name="Rohde M."/>
            <person name="Goker M."/>
            <person name="Bristow J."/>
            <person name="Eisen J.A."/>
            <person name="Markowitz V."/>
            <person name="Hugenholtz P."/>
            <person name="Kyrpides N.C."/>
            <person name="Klenk H.P."/>
        </authorList>
    </citation>
    <scope>NUCLEOTIDE SEQUENCE [LARGE SCALE GENOMIC DNA]</scope>
    <source>
        <strain evidence="8">ATCC 12428 / DSM 43021 / JCM 3005 / NI 9100</strain>
    </source>
</reference>
<dbReference type="KEGG" id="sro:Sros_3666"/>
<dbReference type="eggNOG" id="COG2175">
    <property type="taxonomic scope" value="Bacteria"/>
</dbReference>
<dbReference type="AlphaFoldDB" id="D2AS68"/>
<keyword evidence="3 7" id="KW-0223">Dioxygenase</keyword>
<evidence type="ECO:0000313" key="7">
    <source>
        <dbReference type="EMBL" id="ACZ86595.1"/>
    </source>
</evidence>
<keyword evidence="5" id="KW-0408">Iron</keyword>
<dbReference type="EMBL" id="CP001814">
    <property type="protein sequence ID" value="ACZ86595.1"/>
    <property type="molecule type" value="Genomic_DNA"/>
</dbReference>
<evidence type="ECO:0000313" key="8">
    <source>
        <dbReference type="Proteomes" id="UP000002029"/>
    </source>
</evidence>
<dbReference type="RefSeq" id="WP_012890338.1">
    <property type="nucleotide sequence ID" value="NC_013595.1"/>
</dbReference>
<evidence type="ECO:0000256" key="5">
    <source>
        <dbReference type="ARBA" id="ARBA00023004"/>
    </source>
</evidence>
<dbReference type="PANTHER" id="PTHR30468:SF1">
    <property type="entry name" value="ALPHA-KETOGLUTARATE-DEPENDENT SULFONATE DIOXYGENASE"/>
    <property type="match status" value="1"/>
</dbReference>
<dbReference type="Proteomes" id="UP000002029">
    <property type="component" value="Chromosome"/>
</dbReference>
<dbReference type="PANTHER" id="PTHR30468">
    <property type="entry name" value="ALPHA-KETOGLUTARATE-DEPENDENT SULFONATE DIOXYGENASE"/>
    <property type="match status" value="1"/>
</dbReference>
<name>D2AS68_STRRD</name>
<keyword evidence="8" id="KW-1185">Reference proteome</keyword>
<keyword evidence="2" id="KW-0479">Metal-binding</keyword>